<feature type="domain" description="Protein kinase" evidence="11">
    <location>
        <begin position="47"/>
        <end position="310"/>
    </location>
</feature>
<dbReference type="PROSITE" id="PS50011">
    <property type="entry name" value="PROTEIN_KINASE_DOM"/>
    <property type="match status" value="1"/>
</dbReference>
<sequence length="357" mass="40872">MSMSASASYEVTGKAVQLKRAGIKIMNNGIINEVTGENYGFIDSEEIIFKEQIGYGSGGSVHLATHEPSGTQLAIKSLNVYDKEKRQQLLNELSSLNDGMQCDDLVQFYGSYYHNGRVRIVLEYMNCGSLRSFMDTIRNQFPDQTPLLPESVICRCTYQILKALDFLHKKRHQIHRDMKPENILVNSLGEFKLTDFGISKQLFNTLNICKSFVGTLAYMSPERMNSESYSYPSDIWSLGLIIYEMAMGRFSYPLCKTFIEMREVVLNTDPPTLPNDDTFSENMQDFLKECLKIDPQERAIASELLEHPWIQENLMIESEVIQWVQEISELKEQISNDTRVGKEDLEMLGLQEFIGLK</sequence>
<dbReference type="CDD" id="cd06623">
    <property type="entry name" value="PKc_MAPKK_plant_like"/>
    <property type="match status" value="1"/>
</dbReference>
<comment type="catalytic activity">
    <reaction evidence="7">
        <text>L-seryl-[protein] + ATP = O-phospho-L-seryl-[protein] + ADP + H(+)</text>
        <dbReference type="Rhea" id="RHEA:17989"/>
        <dbReference type="Rhea" id="RHEA-COMP:9863"/>
        <dbReference type="Rhea" id="RHEA-COMP:11604"/>
        <dbReference type="ChEBI" id="CHEBI:15378"/>
        <dbReference type="ChEBI" id="CHEBI:29999"/>
        <dbReference type="ChEBI" id="CHEBI:30616"/>
        <dbReference type="ChEBI" id="CHEBI:83421"/>
        <dbReference type="ChEBI" id="CHEBI:456216"/>
        <dbReference type="EC" id="2.7.12.2"/>
    </reaction>
</comment>
<comment type="caution">
    <text evidence="12">The sequence shown here is derived from an EMBL/GenBank/DDBJ whole genome shotgun (WGS) entry which is preliminary data.</text>
</comment>
<evidence type="ECO:0000259" key="11">
    <source>
        <dbReference type="PROSITE" id="PS50011"/>
    </source>
</evidence>
<evidence type="ECO:0000256" key="2">
    <source>
        <dbReference type="ARBA" id="ARBA00022741"/>
    </source>
</evidence>
<evidence type="ECO:0000256" key="10">
    <source>
        <dbReference type="PROSITE-ProRule" id="PRU10141"/>
    </source>
</evidence>
<name>A0AAD2CX42_EUPCR</name>
<evidence type="ECO:0000256" key="4">
    <source>
        <dbReference type="ARBA" id="ARBA00022840"/>
    </source>
</evidence>
<keyword evidence="1" id="KW-0808">Transferase</keyword>
<dbReference type="Gene3D" id="3.30.200.20">
    <property type="entry name" value="Phosphorylase Kinase, domain 1"/>
    <property type="match status" value="1"/>
</dbReference>
<dbReference type="SUPFAM" id="SSF56112">
    <property type="entry name" value="Protein kinase-like (PK-like)"/>
    <property type="match status" value="1"/>
</dbReference>
<organism evidence="12 13">
    <name type="scientific">Euplotes crassus</name>
    <dbReference type="NCBI Taxonomy" id="5936"/>
    <lineage>
        <taxon>Eukaryota</taxon>
        <taxon>Sar</taxon>
        <taxon>Alveolata</taxon>
        <taxon>Ciliophora</taxon>
        <taxon>Intramacronucleata</taxon>
        <taxon>Spirotrichea</taxon>
        <taxon>Hypotrichia</taxon>
        <taxon>Euplotida</taxon>
        <taxon>Euplotidae</taxon>
        <taxon>Moneuplotes</taxon>
    </lineage>
</organism>
<dbReference type="PANTHER" id="PTHR48013">
    <property type="entry name" value="DUAL SPECIFICITY MITOGEN-ACTIVATED PROTEIN KINASE KINASE 5-RELATED"/>
    <property type="match status" value="1"/>
</dbReference>
<dbReference type="AlphaFoldDB" id="A0AAD2CX42"/>
<reference evidence="12" key="1">
    <citation type="submission" date="2023-07" db="EMBL/GenBank/DDBJ databases">
        <authorList>
            <consortium name="AG Swart"/>
            <person name="Singh M."/>
            <person name="Singh A."/>
            <person name="Seah K."/>
            <person name="Emmerich C."/>
        </authorList>
    </citation>
    <scope>NUCLEOTIDE SEQUENCE</scope>
    <source>
        <strain evidence="12">DP1</strain>
    </source>
</reference>
<evidence type="ECO:0000256" key="8">
    <source>
        <dbReference type="ARBA" id="ARBA00049299"/>
    </source>
</evidence>
<gene>
    <name evidence="12" type="ORF">ECRASSUSDP1_LOCUS14335</name>
</gene>
<evidence type="ECO:0000256" key="1">
    <source>
        <dbReference type="ARBA" id="ARBA00022679"/>
    </source>
</evidence>
<protein>
    <recommendedName>
        <fullName evidence="6">mitogen-activated protein kinase kinase</fullName>
        <ecNumber evidence="6">2.7.12.2</ecNumber>
    </recommendedName>
</protein>
<evidence type="ECO:0000313" key="13">
    <source>
        <dbReference type="Proteomes" id="UP001295684"/>
    </source>
</evidence>
<evidence type="ECO:0000256" key="7">
    <source>
        <dbReference type="ARBA" id="ARBA00049014"/>
    </source>
</evidence>
<dbReference type="PROSITE" id="PS00107">
    <property type="entry name" value="PROTEIN_KINASE_ATP"/>
    <property type="match status" value="1"/>
</dbReference>
<dbReference type="GO" id="GO:0005524">
    <property type="term" value="F:ATP binding"/>
    <property type="evidence" value="ECO:0007669"/>
    <property type="project" value="UniProtKB-UniRule"/>
</dbReference>
<evidence type="ECO:0000256" key="9">
    <source>
        <dbReference type="ARBA" id="ARBA00051693"/>
    </source>
</evidence>
<evidence type="ECO:0000256" key="3">
    <source>
        <dbReference type="ARBA" id="ARBA00022777"/>
    </source>
</evidence>
<dbReference type="Gene3D" id="1.10.510.10">
    <property type="entry name" value="Transferase(Phosphotransferase) domain 1"/>
    <property type="match status" value="1"/>
</dbReference>
<keyword evidence="3" id="KW-0418">Kinase</keyword>
<comment type="similarity">
    <text evidence="5">Belongs to the protein kinase superfamily. STE Ser/Thr protein kinase family. MAP kinase kinase subfamily.</text>
</comment>
<dbReference type="InterPro" id="IPR011009">
    <property type="entry name" value="Kinase-like_dom_sf"/>
</dbReference>
<dbReference type="Pfam" id="PF00069">
    <property type="entry name" value="Pkinase"/>
    <property type="match status" value="1"/>
</dbReference>
<keyword evidence="2 10" id="KW-0547">Nucleotide-binding</keyword>
<comment type="catalytic activity">
    <reaction evidence="9">
        <text>L-tyrosyl-[protein] + ATP = O-phospho-L-tyrosyl-[protein] + ADP + H(+)</text>
        <dbReference type="Rhea" id="RHEA:10596"/>
        <dbReference type="Rhea" id="RHEA-COMP:10136"/>
        <dbReference type="Rhea" id="RHEA-COMP:20101"/>
        <dbReference type="ChEBI" id="CHEBI:15378"/>
        <dbReference type="ChEBI" id="CHEBI:30616"/>
        <dbReference type="ChEBI" id="CHEBI:46858"/>
        <dbReference type="ChEBI" id="CHEBI:61978"/>
        <dbReference type="ChEBI" id="CHEBI:456216"/>
        <dbReference type="EC" id="2.7.12.2"/>
    </reaction>
</comment>
<keyword evidence="4 10" id="KW-0067">ATP-binding</keyword>
<accession>A0AAD2CX42</accession>
<dbReference type="Proteomes" id="UP001295684">
    <property type="component" value="Unassembled WGS sequence"/>
</dbReference>
<dbReference type="GO" id="GO:0004708">
    <property type="term" value="F:MAP kinase kinase activity"/>
    <property type="evidence" value="ECO:0007669"/>
    <property type="project" value="UniProtKB-EC"/>
</dbReference>
<evidence type="ECO:0000256" key="5">
    <source>
        <dbReference type="ARBA" id="ARBA00038035"/>
    </source>
</evidence>
<dbReference type="PANTHER" id="PTHR48013:SF9">
    <property type="entry name" value="DUAL SPECIFICITY MITOGEN-ACTIVATED PROTEIN KINASE KINASE 5"/>
    <property type="match status" value="1"/>
</dbReference>
<dbReference type="InterPro" id="IPR017441">
    <property type="entry name" value="Protein_kinase_ATP_BS"/>
</dbReference>
<proteinExistence type="inferred from homology"/>
<keyword evidence="13" id="KW-1185">Reference proteome</keyword>
<comment type="catalytic activity">
    <reaction evidence="8">
        <text>L-threonyl-[protein] + ATP = O-phospho-L-threonyl-[protein] + ADP + H(+)</text>
        <dbReference type="Rhea" id="RHEA:46608"/>
        <dbReference type="Rhea" id="RHEA-COMP:11060"/>
        <dbReference type="Rhea" id="RHEA-COMP:11605"/>
        <dbReference type="ChEBI" id="CHEBI:15378"/>
        <dbReference type="ChEBI" id="CHEBI:30013"/>
        <dbReference type="ChEBI" id="CHEBI:30616"/>
        <dbReference type="ChEBI" id="CHEBI:61977"/>
        <dbReference type="ChEBI" id="CHEBI:456216"/>
        <dbReference type="EC" id="2.7.12.2"/>
    </reaction>
</comment>
<evidence type="ECO:0000256" key="6">
    <source>
        <dbReference type="ARBA" id="ARBA00038999"/>
    </source>
</evidence>
<dbReference type="SMART" id="SM00220">
    <property type="entry name" value="S_TKc"/>
    <property type="match status" value="1"/>
</dbReference>
<dbReference type="InterPro" id="IPR000719">
    <property type="entry name" value="Prot_kinase_dom"/>
</dbReference>
<evidence type="ECO:0000313" key="12">
    <source>
        <dbReference type="EMBL" id="CAI2372998.1"/>
    </source>
</evidence>
<dbReference type="EMBL" id="CAMPGE010014320">
    <property type="protein sequence ID" value="CAI2372998.1"/>
    <property type="molecule type" value="Genomic_DNA"/>
</dbReference>
<feature type="binding site" evidence="10">
    <location>
        <position position="76"/>
    </location>
    <ligand>
        <name>ATP</name>
        <dbReference type="ChEBI" id="CHEBI:30616"/>
    </ligand>
</feature>
<dbReference type="EC" id="2.7.12.2" evidence="6"/>